<gene>
    <name evidence="1" type="ORF">R1flu_003588</name>
</gene>
<comment type="caution">
    <text evidence="1">The sequence shown here is derived from an EMBL/GenBank/DDBJ whole genome shotgun (WGS) entry which is preliminary data.</text>
</comment>
<proteinExistence type="predicted"/>
<evidence type="ECO:0000313" key="2">
    <source>
        <dbReference type="Proteomes" id="UP001605036"/>
    </source>
</evidence>
<sequence length="109" mass="12569">MMRKAGMQESGGCLHLAMVTLLNTDVEDKYSKDDALMTLRISLNLTRREEITGVKQAYLNHQTSNMDQFWENLLGTSQRPWKKRVPQWEASVSSEIVIVSDSAELRRKR</sequence>
<reference evidence="1 2" key="1">
    <citation type="submission" date="2024-09" db="EMBL/GenBank/DDBJ databases">
        <title>Chromosome-scale assembly of Riccia fluitans.</title>
        <authorList>
            <person name="Paukszto L."/>
            <person name="Sawicki J."/>
            <person name="Karawczyk K."/>
            <person name="Piernik-Szablinska J."/>
            <person name="Szczecinska M."/>
            <person name="Mazdziarz M."/>
        </authorList>
    </citation>
    <scope>NUCLEOTIDE SEQUENCE [LARGE SCALE GENOMIC DNA]</scope>
    <source>
        <strain evidence="1">Rf_01</strain>
        <tissue evidence="1">Aerial parts of the thallus</tissue>
    </source>
</reference>
<evidence type="ECO:0000313" key="1">
    <source>
        <dbReference type="EMBL" id="KAL2623383.1"/>
    </source>
</evidence>
<name>A0ABD1Y9E8_9MARC</name>
<organism evidence="1 2">
    <name type="scientific">Riccia fluitans</name>
    <dbReference type="NCBI Taxonomy" id="41844"/>
    <lineage>
        <taxon>Eukaryota</taxon>
        <taxon>Viridiplantae</taxon>
        <taxon>Streptophyta</taxon>
        <taxon>Embryophyta</taxon>
        <taxon>Marchantiophyta</taxon>
        <taxon>Marchantiopsida</taxon>
        <taxon>Marchantiidae</taxon>
        <taxon>Marchantiales</taxon>
        <taxon>Ricciaceae</taxon>
        <taxon>Riccia</taxon>
    </lineage>
</organism>
<dbReference type="Proteomes" id="UP001605036">
    <property type="component" value="Unassembled WGS sequence"/>
</dbReference>
<dbReference type="AlphaFoldDB" id="A0ABD1Y9E8"/>
<protein>
    <submittedName>
        <fullName evidence="1">Uncharacterized protein</fullName>
    </submittedName>
</protein>
<keyword evidence="2" id="KW-1185">Reference proteome</keyword>
<dbReference type="EMBL" id="JBHFFA010000006">
    <property type="protein sequence ID" value="KAL2623383.1"/>
    <property type="molecule type" value="Genomic_DNA"/>
</dbReference>
<accession>A0ABD1Y9E8</accession>